<evidence type="ECO:0000313" key="1">
    <source>
        <dbReference type="EMBL" id="RXH58022.1"/>
    </source>
</evidence>
<reference evidence="1 2" key="1">
    <citation type="submission" date="2018-11" db="EMBL/GenBank/DDBJ databases">
        <authorList>
            <person name="Mardanov A.V."/>
            <person name="Ravin N.V."/>
            <person name="Dedysh S.N."/>
        </authorList>
    </citation>
    <scope>NUCLEOTIDE SEQUENCE [LARGE SCALE GENOMIC DNA]</scope>
    <source>
        <strain evidence="1 2">AF10</strain>
    </source>
</reference>
<dbReference type="Proteomes" id="UP000289437">
    <property type="component" value="Unassembled WGS sequence"/>
</dbReference>
<dbReference type="EMBL" id="RDSM01000001">
    <property type="protein sequence ID" value="RXH58022.1"/>
    <property type="molecule type" value="Genomic_DNA"/>
</dbReference>
<proteinExistence type="predicted"/>
<keyword evidence="2" id="KW-1185">Reference proteome</keyword>
<name>A0A4Q0T4X5_9BACT</name>
<dbReference type="AlphaFoldDB" id="A0A4Q0T4X5"/>
<sequence length="39" mass="4545">MAAKKQRWRDYPEGLSRVDAKAKRRSFDFAELSMTVLAD</sequence>
<evidence type="ECO:0000313" key="2">
    <source>
        <dbReference type="Proteomes" id="UP000289437"/>
    </source>
</evidence>
<comment type="caution">
    <text evidence="1">The sequence shown here is derived from an EMBL/GenBank/DDBJ whole genome shotgun (WGS) entry which is preliminary data.</text>
</comment>
<reference evidence="2" key="2">
    <citation type="submission" date="2019-02" db="EMBL/GenBank/DDBJ databases">
        <title>Granulicella sibirica sp. nov., a psychrotolerant acidobacterium isolated from an organic soil layer in forested tundra, West Siberia.</title>
        <authorList>
            <person name="Oshkin I.Y."/>
            <person name="Kulichevskaya I.S."/>
            <person name="Rijpstra W.I.C."/>
            <person name="Sinninghe Damste J.S."/>
            <person name="Rakitin A.L."/>
            <person name="Ravin N.V."/>
            <person name="Dedysh S.N."/>
        </authorList>
    </citation>
    <scope>NUCLEOTIDE SEQUENCE [LARGE SCALE GENOMIC DNA]</scope>
    <source>
        <strain evidence="2">AF10</strain>
    </source>
</reference>
<protein>
    <submittedName>
        <fullName evidence="1">Uncharacterized protein</fullName>
    </submittedName>
</protein>
<organism evidence="1 2">
    <name type="scientific">Granulicella sibirica</name>
    <dbReference type="NCBI Taxonomy" id="2479048"/>
    <lineage>
        <taxon>Bacteria</taxon>
        <taxon>Pseudomonadati</taxon>
        <taxon>Acidobacteriota</taxon>
        <taxon>Terriglobia</taxon>
        <taxon>Terriglobales</taxon>
        <taxon>Acidobacteriaceae</taxon>
        <taxon>Granulicella</taxon>
    </lineage>
</organism>
<accession>A0A4Q0T4X5</accession>
<gene>
    <name evidence="1" type="ORF">GRAN_1332</name>
</gene>